<evidence type="ECO:0000313" key="1">
    <source>
        <dbReference type="EMBL" id="MBE0348514.1"/>
    </source>
</evidence>
<name>A0A8I0T7S4_9GAMM</name>
<dbReference type="EMBL" id="AQHF01000034">
    <property type="protein sequence ID" value="MBE0348514.1"/>
    <property type="molecule type" value="Genomic_DNA"/>
</dbReference>
<sequence>MLAFLHIDFYHCDVIDLEKHFAANITHTYHLVRGGYS</sequence>
<protein>
    <submittedName>
        <fullName evidence="1">Uncharacterized protein</fullName>
    </submittedName>
</protein>
<evidence type="ECO:0000313" key="2">
    <source>
        <dbReference type="Proteomes" id="UP000660708"/>
    </source>
</evidence>
<dbReference type="Proteomes" id="UP000660708">
    <property type="component" value="Unassembled WGS sequence"/>
</dbReference>
<organism evidence="1 2">
    <name type="scientific">Pseudoalteromonas peptidolytica F12-50-A1</name>
    <dbReference type="NCBI Taxonomy" id="1315280"/>
    <lineage>
        <taxon>Bacteria</taxon>
        <taxon>Pseudomonadati</taxon>
        <taxon>Pseudomonadota</taxon>
        <taxon>Gammaproteobacteria</taxon>
        <taxon>Alteromonadales</taxon>
        <taxon>Pseudoalteromonadaceae</taxon>
        <taxon>Pseudoalteromonas</taxon>
    </lineage>
</organism>
<accession>A0A8I0T7S4</accession>
<comment type="caution">
    <text evidence="1">The sequence shown here is derived from an EMBL/GenBank/DDBJ whole genome shotgun (WGS) entry which is preliminary data.</text>
</comment>
<keyword evidence="2" id="KW-1185">Reference proteome</keyword>
<dbReference type="AlphaFoldDB" id="A0A8I0T7S4"/>
<reference evidence="1 2" key="1">
    <citation type="submission" date="2015-06" db="EMBL/GenBank/DDBJ databases">
        <title>Genome sequence of Pseudoalteromonas peptidolytica.</title>
        <authorList>
            <person name="Xie B.-B."/>
            <person name="Rong J.-C."/>
            <person name="Qin Q.-L."/>
            <person name="Zhang Y.-Z."/>
        </authorList>
    </citation>
    <scope>NUCLEOTIDE SEQUENCE [LARGE SCALE GENOMIC DNA]</scope>
    <source>
        <strain evidence="1 2">F12-50-A1</strain>
    </source>
</reference>
<proteinExistence type="predicted"/>
<gene>
    <name evidence="1" type="ORF">PPEP_b0273</name>
</gene>